<protein>
    <recommendedName>
        <fullName evidence="4">FAM192A/Fyv6 N-terminal domain-containing protein</fullName>
    </recommendedName>
</protein>
<comment type="caution">
    <text evidence="2">The sequence shown here is derived from an EMBL/GenBank/DDBJ whole genome shotgun (WGS) entry which is preliminary data.</text>
</comment>
<dbReference type="Proteomes" id="UP001632037">
    <property type="component" value="Unassembled WGS sequence"/>
</dbReference>
<feature type="region of interest" description="Disordered" evidence="1">
    <location>
        <begin position="136"/>
        <end position="188"/>
    </location>
</feature>
<feature type="compositionally biased region" description="Basic and acidic residues" evidence="1">
    <location>
        <begin position="138"/>
        <end position="147"/>
    </location>
</feature>
<keyword evidence="3" id="KW-1185">Reference proteome</keyword>
<feature type="compositionally biased region" description="Polar residues" evidence="1">
    <location>
        <begin position="153"/>
        <end position="163"/>
    </location>
</feature>
<gene>
    <name evidence="2" type="ORF">V7S43_006321</name>
</gene>
<organism evidence="2 3">
    <name type="scientific">Phytophthora oleae</name>
    <dbReference type="NCBI Taxonomy" id="2107226"/>
    <lineage>
        <taxon>Eukaryota</taxon>
        <taxon>Sar</taxon>
        <taxon>Stramenopiles</taxon>
        <taxon>Oomycota</taxon>
        <taxon>Peronosporomycetes</taxon>
        <taxon>Peronosporales</taxon>
        <taxon>Peronosporaceae</taxon>
        <taxon>Phytophthora</taxon>
    </lineage>
</organism>
<evidence type="ECO:0000313" key="3">
    <source>
        <dbReference type="Proteomes" id="UP001632037"/>
    </source>
</evidence>
<name>A0ABD3FRG2_9STRA</name>
<evidence type="ECO:0008006" key="4">
    <source>
        <dbReference type="Google" id="ProtNLM"/>
    </source>
</evidence>
<evidence type="ECO:0000256" key="1">
    <source>
        <dbReference type="SAM" id="MobiDB-lite"/>
    </source>
</evidence>
<feature type="compositionally biased region" description="Basic and acidic residues" evidence="1">
    <location>
        <begin position="31"/>
        <end position="41"/>
    </location>
</feature>
<accession>A0ABD3FRG2</accession>
<feature type="compositionally biased region" description="Basic and acidic residues" evidence="1">
    <location>
        <begin position="164"/>
        <end position="181"/>
    </location>
</feature>
<sequence length="205" mass="22581">MDVPSWHPANQNADALRRQAISGGASSSSRTEYKEVDTSTDAERLMVSKQEENLWLGGGRGLLDPSDRLYLVEQTRLEQQGLSREQMERQAALQTFRSNALKVKKTPEIPKVTTSSGKKALQVEKKPVVVIKAKKREAKATVKDAKAKKTKRSQSPAKTSAQSDAKDGRTPVKVIKDRNEADTNSTKPVATVLLLQDYSSSSDDE</sequence>
<dbReference type="AlphaFoldDB" id="A0ABD3FRG2"/>
<dbReference type="EMBL" id="JBIMZQ010000010">
    <property type="protein sequence ID" value="KAL3669036.1"/>
    <property type="molecule type" value="Genomic_DNA"/>
</dbReference>
<evidence type="ECO:0000313" key="2">
    <source>
        <dbReference type="EMBL" id="KAL3669036.1"/>
    </source>
</evidence>
<proteinExistence type="predicted"/>
<feature type="region of interest" description="Disordered" evidence="1">
    <location>
        <begin position="1"/>
        <end position="41"/>
    </location>
</feature>
<reference evidence="2 3" key="1">
    <citation type="submission" date="2024-09" db="EMBL/GenBank/DDBJ databases">
        <title>Genome sequencing and assembly of Phytophthora oleae, isolate VK10A, causative agent of rot of olive drupes.</title>
        <authorList>
            <person name="Conti Taguali S."/>
            <person name="Riolo M."/>
            <person name="La Spada F."/>
            <person name="Cacciola S.O."/>
            <person name="Dionisio G."/>
        </authorList>
    </citation>
    <scope>NUCLEOTIDE SEQUENCE [LARGE SCALE GENOMIC DNA]</scope>
    <source>
        <strain evidence="2 3">VK10A</strain>
    </source>
</reference>